<proteinExistence type="predicted"/>
<dbReference type="EMBL" id="FNXT01000844">
    <property type="protein sequence ID" value="SZX68147.1"/>
    <property type="molecule type" value="Genomic_DNA"/>
</dbReference>
<accession>A0A383VRK0</accession>
<name>A0A383VRK0_TETOB</name>
<dbReference type="InterPro" id="IPR032347">
    <property type="entry name" value="DUF4864"/>
</dbReference>
<reference evidence="2 3" key="1">
    <citation type="submission" date="2016-10" db="EMBL/GenBank/DDBJ databases">
        <authorList>
            <person name="Cai Z."/>
        </authorList>
    </citation>
    <scope>NUCLEOTIDE SEQUENCE [LARGE SCALE GENOMIC DNA]</scope>
</reference>
<keyword evidence="3" id="KW-1185">Reference proteome</keyword>
<dbReference type="Pfam" id="PF16156">
    <property type="entry name" value="DUF4864"/>
    <property type="match status" value="1"/>
</dbReference>
<protein>
    <submittedName>
        <fullName evidence="2">Uncharacterized protein</fullName>
    </submittedName>
</protein>
<gene>
    <name evidence="2" type="ORF">BQ4739_LOCUS8522</name>
</gene>
<sequence>MAELNVVKAVVRQHEAQVAWQKREAQHLAQQQKQQQQQRSVHDPHSYFPAAAPPCPVPGSNPGPMDSRDYAWEPAKQYSDGLPLPPVRPSSLVPDFTAILDAAQAGDDARHLLDSYAMRHLVLSRPASLEPLSSMLLSPELFVQRCCSTSLWGEKCVLTFTLKLRSQQELKSGYSKHPNKQPWVLSRVSGEPLHPEPLEAITPANPPEAVVAAQVQAFRDCDFDVAYALTSPVGRAVAGTRERFRAAMQADFRYQPVLAHKSASSIHRTHSNASTYLEVFSVTGYQGCSSLFIWVATRQLDGLYKDCWLVEYVTPIKDPAVIKALQIGY</sequence>
<evidence type="ECO:0000256" key="1">
    <source>
        <dbReference type="SAM" id="MobiDB-lite"/>
    </source>
</evidence>
<feature type="region of interest" description="Disordered" evidence="1">
    <location>
        <begin position="27"/>
        <end position="70"/>
    </location>
</feature>
<dbReference type="Proteomes" id="UP000256970">
    <property type="component" value="Unassembled WGS sequence"/>
</dbReference>
<dbReference type="AlphaFoldDB" id="A0A383VRK0"/>
<organism evidence="2 3">
    <name type="scientific">Tetradesmus obliquus</name>
    <name type="common">Green alga</name>
    <name type="synonym">Acutodesmus obliquus</name>
    <dbReference type="NCBI Taxonomy" id="3088"/>
    <lineage>
        <taxon>Eukaryota</taxon>
        <taxon>Viridiplantae</taxon>
        <taxon>Chlorophyta</taxon>
        <taxon>core chlorophytes</taxon>
        <taxon>Chlorophyceae</taxon>
        <taxon>CS clade</taxon>
        <taxon>Sphaeropleales</taxon>
        <taxon>Scenedesmaceae</taxon>
        <taxon>Tetradesmus</taxon>
    </lineage>
</organism>
<feature type="compositionally biased region" description="Pro residues" evidence="1">
    <location>
        <begin position="51"/>
        <end position="61"/>
    </location>
</feature>
<evidence type="ECO:0000313" key="3">
    <source>
        <dbReference type="Proteomes" id="UP000256970"/>
    </source>
</evidence>
<evidence type="ECO:0000313" key="2">
    <source>
        <dbReference type="EMBL" id="SZX68147.1"/>
    </source>
</evidence>